<evidence type="ECO:0000256" key="1">
    <source>
        <dbReference type="SAM" id="MobiDB-lite"/>
    </source>
</evidence>
<protein>
    <submittedName>
        <fullName evidence="2">Unannotated protein</fullName>
    </submittedName>
</protein>
<gene>
    <name evidence="2" type="ORF">UFOPK3099_02550</name>
</gene>
<dbReference type="AlphaFoldDB" id="A0A6J7AQ06"/>
<evidence type="ECO:0000313" key="2">
    <source>
        <dbReference type="EMBL" id="CAB4834548.1"/>
    </source>
</evidence>
<reference evidence="2" key="1">
    <citation type="submission" date="2020-05" db="EMBL/GenBank/DDBJ databases">
        <authorList>
            <person name="Chiriac C."/>
            <person name="Salcher M."/>
            <person name="Ghai R."/>
            <person name="Kavagutti S V."/>
        </authorList>
    </citation>
    <scope>NUCLEOTIDE SEQUENCE</scope>
</reference>
<accession>A0A6J7AQ06</accession>
<sequence length="242" mass="26808">MDSDAQHTRTWLAHLRRGRHPIFELDPLPQTAHCALPGGALDLGQVFLLDTMAGVCQPMREIAIVGHQQQTFGALIEASHWVHPRFLRHQLHDGGPTLRVVRGGHHTLGFVEQVIHEPRFEANRHTIHFNGVVFGVHSAAEHGDLTIHRDAVGADHVLADTTAPPAAHRQHLLQPLTLGQLGRLRRPLLPQRRLHHSRMVVAVGHLRTAARPAGRSADHTRALPRHRPTARTPRSGEGRPGC</sequence>
<proteinExistence type="predicted"/>
<dbReference type="EMBL" id="CAFAAV010000262">
    <property type="protein sequence ID" value="CAB4834548.1"/>
    <property type="molecule type" value="Genomic_DNA"/>
</dbReference>
<feature type="region of interest" description="Disordered" evidence="1">
    <location>
        <begin position="206"/>
        <end position="242"/>
    </location>
</feature>
<name>A0A6J7AQ06_9ZZZZ</name>
<organism evidence="2">
    <name type="scientific">freshwater metagenome</name>
    <dbReference type="NCBI Taxonomy" id="449393"/>
    <lineage>
        <taxon>unclassified sequences</taxon>
        <taxon>metagenomes</taxon>
        <taxon>ecological metagenomes</taxon>
    </lineage>
</organism>